<sequence length="68" mass="6637">MSSPADDCGVTGGCQACPLFAAKVCGDPAPGEQLALFDLPDVDPDVPDVDPDEPKPEGAGCCGGGCSA</sequence>
<comment type="caution">
    <text evidence="2">The sequence shown here is derived from an EMBL/GenBank/DDBJ whole genome shotgun (WGS) entry which is preliminary data.</text>
</comment>
<dbReference type="AlphaFoldDB" id="A0A919IMV4"/>
<protein>
    <submittedName>
        <fullName evidence="2">Uncharacterized protein</fullName>
    </submittedName>
</protein>
<feature type="region of interest" description="Disordered" evidence="1">
    <location>
        <begin position="42"/>
        <end position="68"/>
    </location>
</feature>
<reference evidence="2" key="1">
    <citation type="submission" date="2021-01" db="EMBL/GenBank/DDBJ databases">
        <title>Whole genome shotgun sequence of Actinoplanes cyaneus NBRC 14990.</title>
        <authorList>
            <person name="Komaki H."/>
            <person name="Tamura T."/>
        </authorList>
    </citation>
    <scope>NUCLEOTIDE SEQUENCE</scope>
    <source>
        <strain evidence="2">NBRC 14990</strain>
    </source>
</reference>
<evidence type="ECO:0000313" key="3">
    <source>
        <dbReference type="Proteomes" id="UP000619479"/>
    </source>
</evidence>
<keyword evidence="3" id="KW-1185">Reference proteome</keyword>
<dbReference type="Proteomes" id="UP000619479">
    <property type="component" value="Unassembled WGS sequence"/>
</dbReference>
<dbReference type="RefSeq" id="WP_203750264.1">
    <property type="nucleotide sequence ID" value="NZ_BAAAUC010000001.1"/>
</dbReference>
<evidence type="ECO:0000256" key="1">
    <source>
        <dbReference type="SAM" id="MobiDB-lite"/>
    </source>
</evidence>
<evidence type="ECO:0000313" key="2">
    <source>
        <dbReference type="EMBL" id="GID68985.1"/>
    </source>
</evidence>
<gene>
    <name evidence="2" type="ORF">Acy02nite_68660</name>
</gene>
<accession>A0A919IMV4</accession>
<name>A0A919IMV4_9ACTN</name>
<feature type="compositionally biased region" description="Acidic residues" evidence="1">
    <location>
        <begin position="42"/>
        <end position="51"/>
    </location>
</feature>
<dbReference type="EMBL" id="BOMH01000056">
    <property type="protein sequence ID" value="GID68985.1"/>
    <property type="molecule type" value="Genomic_DNA"/>
</dbReference>
<organism evidence="2 3">
    <name type="scientific">Actinoplanes cyaneus</name>
    <dbReference type="NCBI Taxonomy" id="52696"/>
    <lineage>
        <taxon>Bacteria</taxon>
        <taxon>Bacillati</taxon>
        <taxon>Actinomycetota</taxon>
        <taxon>Actinomycetes</taxon>
        <taxon>Micromonosporales</taxon>
        <taxon>Micromonosporaceae</taxon>
        <taxon>Actinoplanes</taxon>
    </lineage>
</organism>
<proteinExistence type="predicted"/>